<keyword evidence="1" id="KW-0560">Oxidoreductase</keyword>
<dbReference type="GO" id="GO:0005506">
    <property type="term" value="F:iron ion binding"/>
    <property type="evidence" value="ECO:0007669"/>
    <property type="project" value="UniProtKB-ARBA"/>
</dbReference>
<accession>A0A068NSI3</accession>
<keyword evidence="1" id="KW-0223">Dioxygenase</keyword>
<name>A0A068NSI3_FIMGI</name>
<evidence type="ECO:0000313" key="2">
    <source>
        <dbReference type="Proteomes" id="UP000027982"/>
    </source>
</evidence>
<organism evidence="1 2">
    <name type="scientific">Fimbriimonas ginsengisoli Gsoil 348</name>
    <dbReference type="NCBI Taxonomy" id="661478"/>
    <lineage>
        <taxon>Bacteria</taxon>
        <taxon>Bacillati</taxon>
        <taxon>Armatimonadota</taxon>
        <taxon>Fimbriimonadia</taxon>
        <taxon>Fimbriimonadales</taxon>
        <taxon>Fimbriimonadaceae</taxon>
        <taxon>Fimbriimonas</taxon>
    </lineage>
</organism>
<dbReference type="Gene3D" id="2.60.120.620">
    <property type="entry name" value="q2cbj1_9rhob like domain"/>
    <property type="match status" value="1"/>
</dbReference>
<dbReference type="OrthoDB" id="9796766at2"/>
<gene>
    <name evidence="1" type="ORF">OP10G_2949</name>
</gene>
<sequence>MPIEPTIRLTDEQIHFYHENGYLVLDQISTPDELENLRQIYDRLFSERAGREKGDQFDLAGADEEGETAKLPQILGPSQYAPEMLETLAWANGGAIMAQLWGQEGAGRGDHAILKPARYGSPTPWHQDEAYWDPALDYTSLSIWMPLQDVDAASGCMHFVPGSHKSEIHPHRPIGNDPRVHGLELDPAFNLDLSGAVGAPLRAGGCTIHHQRTLHYAPGNVSDIPRRAWIMMGGLPATPREKPADYYWQKQRHTAREERAKKS</sequence>
<dbReference type="PANTHER" id="PTHR20883:SF46">
    <property type="entry name" value="PHYTANOYL-COA HYDROXYLASE"/>
    <property type="match status" value="1"/>
</dbReference>
<dbReference type="InterPro" id="IPR008775">
    <property type="entry name" value="Phytyl_CoA_dOase-like"/>
</dbReference>
<dbReference type="HOGENOM" id="CLU_048953_8_1_0"/>
<keyword evidence="2" id="KW-1185">Reference proteome</keyword>
<protein>
    <submittedName>
        <fullName evidence="1">Phytanoyl-CoA dioxygenase</fullName>
    </submittedName>
</protein>
<proteinExistence type="predicted"/>
<dbReference type="eggNOG" id="COG5285">
    <property type="taxonomic scope" value="Bacteria"/>
</dbReference>
<dbReference type="PANTHER" id="PTHR20883">
    <property type="entry name" value="PHYTANOYL-COA DIOXYGENASE DOMAIN CONTAINING 1"/>
    <property type="match status" value="1"/>
</dbReference>
<dbReference type="KEGG" id="fgi:OP10G_2949"/>
<reference evidence="1 2" key="1">
    <citation type="journal article" date="2014" name="PLoS ONE">
        <title>The first complete genome sequence of the class fimbriimonadia in the phylum armatimonadetes.</title>
        <authorList>
            <person name="Hu Z.Y."/>
            <person name="Wang Y.Z."/>
            <person name="Im W.T."/>
            <person name="Wang S.Y."/>
            <person name="Zhao G.P."/>
            <person name="Zheng H.J."/>
            <person name="Quan Z.X."/>
        </authorList>
    </citation>
    <scope>NUCLEOTIDE SEQUENCE [LARGE SCALE GENOMIC DNA]</scope>
    <source>
        <strain evidence="1">Gsoil 348</strain>
    </source>
</reference>
<dbReference type="GO" id="GO:0016706">
    <property type="term" value="F:2-oxoglutarate-dependent dioxygenase activity"/>
    <property type="evidence" value="ECO:0007669"/>
    <property type="project" value="UniProtKB-ARBA"/>
</dbReference>
<dbReference type="Pfam" id="PF05721">
    <property type="entry name" value="PhyH"/>
    <property type="match status" value="1"/>
</dbReference>
<dbReference type="STRING" id="661478.OP10G_2949"/>
<dbReference type="SUPFAM" id="SSF51197">
    <property type="entry name" value="Clavaminate synthase-like"/>
    <property type="match status" value="1"/>
</dbReference>
<dbReference type="EMBL" id="CP007139">
    <property type="protein sequence ID" value="AIE86317.1"/>
    <property type="molecule type" value="Genomic_DNA"/>
</dbReference>
<dbReference type="RefSeq" id="WP_025229711.1">
    <property type="nucleotide sequence ID" value="NZ_CP007139.1"/>
</dbReference>
<dbReference type="Proteomes" id="UP000027982">
    <property type="component" value="Chromosome"/>
</dbReference>
<dbReference type="AlphaFoldDB" id="A0A068NSI3"/>
<evidence type="ECO:0000313" key="1">
    <source>
        <dbReference type="EMBL" id="AIE86317.1"/>
    </source>
</evidence>